<dbReference type="OrthoDB" id="25571at2759"/>
<dbReference type="InterPro" id="IPR014892">
    <property type="entry name" value="RPA_C"/>
</dbReference>
<dbReference type="GO" id="GO:0006289">
    <property type="term" value="P:nucleotide-excision repair"/>
    <property type="evidence" value="ECO:0007669"/>
    <property type="project" value="TreeGrafter"/>
</dbReference>
<dbReference type="STRING" id="101091.A0A1C7MZE0"/>
<dbReference type="Gene3D" id="2.40.50.140">
    <property type="entry name" value="Nucleic acid-binding proteins"/>
    <property type="match status" value="1"/>
</dbReference>
<dbReference type="GO" id="GO:0005662">
    <property type="term" value="C:DNA replication factor A complex"/>
    <property type="evidence" value="ECO:0007669"/>
    <property type="project" value="EnsemblFungi"/>
</dbReference>
<accession>A0A1C7MZE0</accession>
<comment type="similarity">
    <text evidence="2">Belongs to the replication factor A protein 2 family.</text>
</comment>
<reference evidence="9 10" key="1">
    <citation type="submission" date="2016-03" db="EMBL/GenBank/DDBJ databases">
        <title>Choanephora cucurbitarum.</title>
        <authorList>
            <person name="Min B."/>
            <person name="Park H."/>
            <person name="Park J.-H."/>
            <person name="Shin H.-D."/>
            <person name="Choi I.-G."/>
        </authorList>
    </citation>
    <scope>NUCLEOTIDE SEQUENCE [LARGE SCALE GENOMIC DNA]</scope>
    <source>
        <strain evidence="9 10">KUS-F28377</strain>
    </source>
</reference>
<dbReference type="GO" id="GO:0005736">
    <property type="term" value="C:RNA polymerase I complex"/>
    <property type="evidence" value="ECO:0007669"/>
    <property type="project" value="EnsemblFungi"/>
</dbReference>
<evidence type="ECO:0000256" key="4">
    <source>
        <dbReference type="ARBA" id="ARBA00023125"/>
    </source>
</evidence>
<keyword evidence="4" id="KW-0238">DNA-binding</keyword>
<evidence type="ECO:0000256" key="5">
    <source>
        <dbReference type="ARBA" id="ARBA00023242"/>
    </source>
</evidence>
<dbReference type="Gene3D" id="1.10.10.10">
    <property type="entry name" value="Winged helix-like DNA-binding domain superfamily/Winged helix DNA-binding domain"/>
    <property type="match status" value="1"/>
</dbReference>
<dbReference type="EMBL" id="LUGH01001059">
    <property type="protein sequence ID" value="OBZ81776.1"/>
    <property type="molecule type" value="Genomic_DNA"/>
</dbReference>
<dbReference type="InterPro" id="IPR036390">
    <property type="entry name" value="WH_DNA-bd_sf"/>
</dbReference>
<dbReference type="GO" id="GO:0000781">
    <property type="term" value="C:chromosome, telomeric region"/>
    <property type="evidence" value="ECO:0007669"/>
    <property type="project" value="TreeGrafter"/>
</dbReference>
<dbReference type="FunCoup" id="A0A1C7MZE0">
    <property type="interactions" value="530"/>
</dbReference>
<dbReference type="PIRSF" id="PIRSF036949">
    <property type="entry name" value="RPA32"/>
    <property type="match status" value="1"/>
</dbReference>
<dbReference type="GO" id="GO:0000724">
    <property type="term" value="P:double-strand break repair via homologous recombination"/>
    <property type="evidence" value="ECO:0007669"/>
    <property type="project" value="TreeGrafter"/>
</dbReference>
<dbReference type="Proteomes" id="UP000093000">
    <property type="component" value="Unassembled WGS sequence"/>
</dbReference>
<evidence type="ECO:0000256" key="1">
    <source>
        <dbReference type="ARBA" id="ARBA00004123"/>
    </source>
</evidence>
<dbReference type="InterPro" id="IPR036388">
    <property type="entry name" value="WH-like_DNA-bd_sf"/>
</dbReference>
<proteinExistence type="inferred from homology"/>
<dbReference type="InterPro" id="IPR014646">
    <property type="entry name" value="Rfa2/RPA32"/>
</dbReference>
<feature type="region of interest" description="Disordered" evidence="6">
    <location>
        <begin position="1"/>
        <end position="33"/>
    </location>
</feature>
<evidence type="ECO:0000313" key="10">
    <source>
        <dbReference type="Proteomes" id="UP000093000"/>
    </source>
</evidence>
<dbReference type="InterPro" id="IPR004365">
    <property type="entry name" value="NA-bd_OB_tRNA"/>
</dbReference>
<evidence type="ECO:0000256" key="6">
    <source>
        <dbReference type="SAM" id="MobiDB-lite"/>
    </source>
</evidence>
<dbReference type="SUPFAM" id="SSF50249">
    <property type="entry name" value="Nucleic acid-binding proteins"/>
    <property type="match status" value="1"/>
</dbReference>
<evidence type="ECO:0000313" key="9">
    <source>
        <dbReference type="EMBL" id="OBZ81776.1"/>
    </source>
</evidence>
<dbReference type="Pfam" id="PF01336">
    <property type="entry name" value="tRNA_anti-codon"/>
    <property type="match status" value="1"/>
</dbReference>
<protein>
    <submittedName>
        <fullName evidence="9">Replication factor A protein 2</fullName>
    </submittedName>
</protein>
<dbReference type="PANTHER" id="PTHR13989:SF16">
    <property type="entry name" value="REPLICATION PROTEIN A2"/>
    <property type="match status" value="1"/>
</dbReference>
<dbReference type="InParanoid" id="A0A1C7MZE0"/>
<feature type="domain" description="Replication protein A C-terminal" evidence="8">
    <location>
        <begin position="180"/>
        <end position="239"/>
    </location>
</feature>
<comment type="caution">
    <text evidence="9">The sequence shown here is derived from an EMBL/GenBank/DDBJ whole genome shotgun (WGS) entry which is preliminary data.</text>
</comment>
<dbReference type="SUPFAM" id="SSF46785">
    <property type="entry name" value="Winged helix' DNA-binding domain"/>
    <property type="match status" value="1"/>
</dbReference>
<comment type="subcellular location">
    <subcellularLocation>
        <location evidence="1">Nucleus</location>
    </subcellularLocation>
</comment>
<dbReference type="GO" id="GO:0035861">
    <property type="term" value="C:site of double-strand break"/>
    <property type="evidence" value="ECO:0007669"/>
    <property type="project" value="EnsemblFungi"/>
</dbReference>
<dbReference type="InterPro" id="IPR040260">
    <property type="entry name" value="RFA2-like"/>
</dbReference>
<sequence>MSYSAHSNPGGYVESSFDGSGNSGGYTRKPMGEQTLRPLTVKQIKNAEVPQENTFRIDSADVTQMTIVGVIRNIQELATNYVYTIEDGTGAIDVRKWVDQNETPEDADARRELTVDTYVRVNGRLNHFSNRTTVVAHTVRPIIDFNETTYHFLDAIRTHLLFTKDSVKSDPMNIDQPSRGNDIQSRVNVAIKSFEDSPDGATVDQICFKLKGLHTEAEVRETLEILIQEGQCYTTIDDDHYKSCLP</sequence>
<dbReference type="PANTHER" id="PTHR13989">
    <property type="entry name" value="REPLICATION PROTEIN A-RELATED"/>
    <property type="match status" value="1"/>
</dbReference>
<evidence type="ECO:0000259" key="7">
    <source>
        <dbReference type="Pfam" id="PF01336"/>
    </source>
</evidence>
<keyword evidence="10" id="KW-1185">Reference proteome</keyword>
<organism evidence="9 10">
    <name type="scientific">Choanephora cucurbitarum</name>
    <dbReference type="NCBI Taxonomy" id="101091"/>
    <lineage>
        <taxon>Eukaryota</taxon>
        <taxon>Fungi</taxon>
        <taxon>Fungi incertae sedis</taxon>
        <taxon>Mucoromycota</taxon>
        <taxon>Mucoromycotina</taxon>
        <taxon>Mucoromycetes</taxon>
        <taxon>Mucorales</taxon>
        <taxon>Mucorineae</taxon>
        <taxon>Choanephoraceae</taxon>
        <taxon>Choanephoroideae</taxon>
        <taxon>Choanephora</taxon>
    </lineage>
</organism>
<dbReference type="InterPro" id="IPR012340">
    <property type="entry name" value="NA-bd_OB-fold"/>
</dbReference>
<dbReference type="CDD" id="cd04478">
    <property type="entry name" value="RPA2_DBD_D"/>
    <property type="match status" value="1"/>
</dbReference>
<dbReference type="GO" id="GO:0006260">
    <property type="term" value="P:DNA replication"/>
    <property type="evidence" value="ECO:0007669"/>
    <property type="project" value="UniProtKB-KW"/>
</dbReference>
<dbReference type="Pfam" id="PF08784">
    <property type="entry name" value="RPA_C"/>
    <property type="match status" value="1"/>
</dbReference>
<feature type="domain" description="OB" evidence="7">
    <location>
        <begin position="66"/>
        <end position="141"/>
    </location>
</feature>
<evidence type="ECO:0000259" key="8">
    <source>
        <dbReference type="Pfam" id="PF08784"/>
    </source>
</evidence>
<dbReference type="GO" id="GO:0003697">
    <property type="term" value="F:single-stranded DNA binding"/>
    <property type="evidence" value="ECO:0007669"/>
    <property type="project" value="EnsemblFungi"/>
</dbReference>
<evidence type="ECO:0000256" key="2">
    <source>
        <dbReference type="ARBA" id="ARBA00007815"/>
    </source>
</evidence>
<keyword evidence="5" id="KW-0539">Nucleus</keyword>
<dbReference type="AlphaFoldDB" id="A0A1C7MZE0"/>
<gene>
    <name evidence="9" type="primary">ssb2_1</name>
    <name evidence="9" type="ORF">A0J61_10174</name>
</gene>
<name>A0A1C7MZE0_9FUNG</name>
<evidence type="ECO:0000256" key="3">
    <source>
        <dbReference type="ARBA" id="ARBA00022705"/>
    </source>
</evidence>
<keyword evidence="3" id="KW-0235">DNA replication</keyword>